<dbReference type="EMBL" id="CP016534">
    <property type="protein sequence ID" value="ANU10514.1"/>
    <property type="molecule type" value="Genomic_DNA"/>
</dbReference>
<evidence type="ECO:0000256" key="2">
    <source>
        <dbReference type="ARBA" id="ARBA00022741"/>
    </source>
</evidence>
<dbReference type="SMART" id="SM00983">
    <property type="entry name" value="TPK_B1_binding"/>
    <property type="match status" value="1"/>
</dbReference>
<dbReference type="EC" id="2.7.6.2" evidence="5"/>
<dbReference type="GO" id="GO:0009229">
    <property type="term" value="P:thiamine diphosphate biosynthetic process"/>
    <property type="evidence" value="ECO:0007669"/>
    <property type="project" value="InterPro"/>
</dbReference>
<dbReference type="EMBL" id="AJYB01000012">
    <property type="protein sequence ID" value="EIM07745.1"/>
    <property type="molecule type" value="Genomic_DNA"/>
</dbReference>
<accession>A0A1C7DGD9</accession>
<dbReference type="PANTHER" id="PTHR41299:SF1">
    <property type="entry name" value="THIAMINE PYROPHOSPHOKINASE"/>
    <property type="match status" value="1"/>
</dbReference>
<reference evidence="8 9" key="1">
    <citation type="journal article" date="2012" name="J. Bacteriol.">
        <title>Genome Sequence of the Antarctic Psychrophile Bacterium Planococcus antarcticus DSM 14505.</title>
        <authorList>
            <person name="Margolles A."/>
            <person name="Gueimonde M."/>
            <person name="Sanchez B."/>
        </authorList>
    </citation>
    <scope>NUCLEOTIDE SEQUENCE [LARGE SCALE GENOMIC DNA]</scope>
    <source>
        <strain evidence="8 9">DSM 14505</strain>
    </source>
</reference>
<organism evidence="8 9">
    <name type="scientific">Planococcus antarcticus DSM 14505</name>
    <dbReference type="NCBI Taxonomy" id="1185653"/>
    <lineage>
        <taxon>Bacteria</taxon>
        <taxon>Bacillati</taxon>
        <taxon>Bacillota</taxon>
        <taxon>Bacilli</taxon>
        <taxon>Bacillales</taxon>
        <taxon>Caryophanaceae</taxon>
        <taxon>Planococcus</taxon>
    </lineage>
</organism>
<evidence type="ECO:0000313" key="10">
    <source>
        <dbReference type="Proteomes" id="UP000092661"/>
    </source>
</evidence>
<dbReference type="InterPro" id="IPR006282">
    <property type="entry name" value="Thi_PPkinase"/>
</dbReference>
<evidence type="ECO:0000313" key="9">
    <source>
        <dbReference type="Proteomes" id="UP000004725"/>
    </source>
</evidence>
<dbReference type="KEGG" id="pana:BBH88_09445"/>
<reference evidence="10" key="2">
    <citation type="submission" date="2016-07" db="EMBL/GenBank/DDBJ databases">
        <authorList>
            <person name="See-Too W.S."/>
        </authorList>
    </citation>
    <scope>NUCLEOTIDE SEQUENCE [LARGE SCALE GENOMIC DNA]</scope>
    <source>
        <strain evidence="10">DSM 14505</strain>
    </source>
</reference>
<dbReference type="NCBIfam" id="TIGR01378">
    <property type="entry name" value="thi_PPkinase"/>
    <property type="match status" value="1"/>
</dbReference>
<feature type="domain" description="Thiamin pyrophosphokinase thiamin-binding" evidence="6">
    <location>
        <begin position="141"/>
        <end position="206"/>
    </location>
</feature>
<dbReference type="AlphaFoldDB" id="A0A1C7DGD9"/>
<dbReference type="eggNOG" id="COG1564">
    <property type="taxonomic scope" value="Bacteria"/>
</dbReference>
<dbReference type="GO" id="GO:0006772">
    <property type="term" value="P:thiamine metabolic process"/>
    <property type="evidence" value="ECO:0007669"/>
    <property type="project" value="UniProtKB-UniRule"/>
</dbReference>
<dbReference type="Proteomes" id="UP000092661">
    <property type="component" value="Chromosome"/>
</dbReference>
<dbReference type="Pfam" id="PF04263">
    <property type="entry name" value="TPK_catalytic"/>
    <property type="match status" value="1"/>
</dbReference>
<dbReference type="InterPro" id="IPR053149">
    <property type="entry name" value="TPK"/>
</dbReference>
<dbReference type="PANTHER" id="PTHR41299">
    <property type="entry name" value="THIAMINE PYROPHOSPHOKINASE"/>
    <property type="match status" value="1"/>
</dbReference>
<dbReference type="CDD" id="cd07995">
    <property type="entry name" value="TPK"/>
    <property type="match status" value="1"/>
</dbReference>
<dbReference type="InterPro" id="IPR007371">
    <property type="entry name" value="TPK_catalytic"/>
</dbReference>
<dbReference type="RefSeq" id="WP_006828788.1">
    <property type="nucleotide sequence ID" value="NZ_AJYB01000012.1"/>
</dbReference>
<evidence type="ECO:0000259" key="6">
    <source>
        <dbReference type="SMART" id="SM00983"/>
    </source>
</evidence>
<keyword evidence="10" id="KW-1185">Reference proteome</keyword>
<keyword evidence="3" id="KW-0418">Kinase</keyword>
<evidence type="ECO:0000313" key="7">
    <source>
        <dbReference type="EMBL" id="ANU10514.1"/>
    </source>
</evidence>
<dbReference type="InterPro" id="IPR036759">
    <property type="entry name" value="TPK_catalytic_sf"/>
</dbReference>
<keyword evidence="4" id="KW-0067">ATP-binding</keyword>
<name>A0A1C7DGD9_9BACL</name>
<dbReference type="SUPFAM" id="SSF63862">
    <property type="entry name" value="Thiamin pyrophosphokinase, substrate-binding domain"/>
    <property type="match status" value="1"/>
</dbReference>
<evidence type="ECO:0000256" key="4">
    <source>
        <dbReference type="ARBA" id="ARBA00022840"/>
    </source>
</evidence>
<dbReference type="GO" id="GO:0004788">
    <property type="term" value="F:thiamine diphosphokinase activity"/>
    <property type="evidence" value="ECO:0007669"/>
    <property type="project" value="UniProtKB-UniRule"/>
</dbReference>
<dbReference type="Pfam" id="PF04265">
    <property type="entry name" value="TPK_B1_binding"/>
    <property type="match status" value="1"/>
</dbReference>
<evidence type="ECO:0000313" key="8">
    <source>
        <dbReference type="EMBL" id="EIM07745.1"/>
    </source>
</evidence>
<dbReference type="Gene3D" id="3.40.50.10240">
    <property type="entry name" value="Thiamin pyrophosphokinase, catalytic domain"/>
    <property type="match status" value="1"/>
</dbReference>
<reference evidence="7" key="3">
    <citation type="submission" date="2016-10" db="EMBL/GenBank/DDBJ databases">
        <authorList>
            <person name="See-Too W.S."/>
        </authorList>
    </citation>
    <scope>NUCLEOTIDE SEQUENCE</scope>
    <source>
        <strain evidence="7">DSM 14505</strain>
    </source>
</reference>
<protein>
    <recommendedName>
        <fullName evidence="5">Thiamine diphosphokinase</fullName>
        <ecNumber evidence="5">2.7.6.2</ecNumber>
    </recommendedName>
</protein>
<evidence type="ECO:0000256" key="3">
    <source>
        <dbReference type="ARBA" id="ARBA00022777"/>
    </source>
</evidence>
<sequence>MNVILIAGGPAGELPDFSFFPEASYIGVDAGTLILLTKGIQPVAAVGDFDSVTAEDYERIRKALPEMSRAPSEKEQSDTELGLEAAMTYQPDFVILTGVTGGRLDHYMSALHILFKYQQEFPATRFVLLNNQNQIRFLSPGTHDVEKDQRYRYVSFYPFAKEVAGLTLSGFKYPVTNEELPFGTTRFVSNELLGSGSVTIQKGECLMVESSDA</sequence>
<gene>
    <name evidence="8" type="ORF">A1A1_03882</name>
    <name evidence="7" type="ORF">BBH88_09445</name>
</gene>
<evidence type="ECO:0000256" key="5">
    <source>
        <dbReference type="NCBIfam" id="TIGR01378"/>
    </source>
</evidence>
<dbReference type="InterPro" id="IPR007373">
    <property type="entry name" value="Thiamin_PyroPKinase_B1-bd"/>
</dbReference>
<dbReference type="InterPro" id="IPR036371">
    <property type="entry name" value="TPK_B1-bd_sf"/>
</dbReference>
<dbReference type="GO" id="GO:0016301">
    <property type="term" value="F:kinase activity"/>
    <property type="evidence" value="ECO:0007669"/>
    <property type="project" value="UniProtKB-KW"/>
</dbReference>
<keyword evidence="1" id="KW-0808">Transferase</keyword>
<evidence type="ECO:0000256" key="1">
    <source>
        <dbReference type="ARBA" id="ARBA00022679"/>
    </source>
</evidence>
<keyword evidence="2" id="KW-0547">Nucleotide-binding</keyword>
<dbReference type="GO" id="GO:0030975">
    <property type="term" value="F:thiamine binding"/>
    <property type="evidence" value="ECO:0007669"/>
    <property type="project" value="InterPro"/>
</dbReference>
<dbReference type="Proteomes" id="UP000004725">
    <property type="component" value="Unassembled WGS sequence"/>
</dbReference>
<dbReference type="GO" id="GO:0005524">
    <property type="term" value="F:ATP binding"/>
    <property type="evidence" value="ECO:0007669"/>
    <property type="project" value="UniProtKB-KW"/>
</dbReference>
<proteinExistence type="predicted"/>
<dbReference type="SUPFAM" id="SSF63999">
    <property type="entry name" value="Thiamin pyrophosphokinase, catalytic domain"/>
    <property type="match status" value="1"/>
</dbReference>
<dbReference type="OrthoDB" id="9804377at2"/>